<name>A0ABW5Q0V5_9BACI</name>
<dbReference type="Proteomes" id="UP001597451">
    <property type="component" value="Unassembled WGS sequence"/>
</dbReference>
<keyword evidence="1" id="KW-0472">Membrane</keyword>
<evidence type="ECO:0000313" key="3">
    <source>
        <dbReference type="Proteomes" id="UP001597451"/>
    </source>
</evidence>
<gene>
    <name evidence="2" type="ORF">ACFSUN_10800</name>
</gene>
<keyword evidence="1" id="KW-1133">Transmembrane helix</keyword>
<comment type="caution">
    <text evidence="2">The sequence shown here is derived from an EMBL/GenBank/DDBJ whole genome shotgun (WGS) entry which is preliminary data.</text>
</comment>
<keyword evidence="3" id="KW-1185">Reference proteome</keyword>
<keyword evidence="1" id="KW-0812">Transmembrane</keyword>
<organism evidence="2 3">
    <name type="scientific">Oceanobacillus kapialis</name>
    <dbReference type="NCBI Taxonomy" id="481353"/>
    <lineage>
        <taxon>Bacteria</taxon>
        <taxon>Bacillati</taxon>
        <taxon>Bacillota</taxon>
        <taxon>Bacilli</taxon>
        <taxon>Bacillales</taxon>
        <taxon>Bacillaceae</taxon>
        <taxon>Oceanobacillus</taxon>
    </lineage>
</organism>
<evidence type="ECO:0000256" key="1">
    <source>
        <dbReference type="SAM" id="Phobius"/>
    </source>
</evidence>
<dbReference type="EMBL" id="JBHUMX010000035">
    <property type="protein sequence ID" value="MFD2629264.1"/>
    <property type="molecule type" value="Genomic_DNA"/>
</dbReference>
<reference evidence="3" key="1">
    <citation type="journal article" date="2019" name="Int. J. Syst. Evol. Microbiol.">
        <title>The Global Catalogue of Microorganisms (GCM) 10K type strain sequencing project: providing services to taxonomists for standard genome sequencing and annotation.</title>
        <authorList>
            <consortium name="The Broad Institute Genomics Platform"/>
            <consortium name="The Broad Institute Genome Sequencing Center for Infectious Disease"/>
            <person name="Wu L."/>
            <person name="Ma J."/>
        </authorList>
    </citation>
    <scope>NUCLEOTIDE SEQUENCE [LARGE SCALE GENOMIC DNA]</scope>
    <source>
        <strain evidence="3">TISTR 1858</strain>
    </source>
</reference>
<dbReference type="Pfam" id="PF09911">
    <property type="entry name" value="DUF2140"/>
    <property type="match status" value="1"/>
</dbReference>
<sequence length="207" mass="23775">MTDRTKRLKAKSKWKKLFYGLLILNIAVILILLALIFWPVPDATYPENEATPQDESSEFVVRTTKQNLNDLINAYTDQLLQGTRHQYRIELDEDVHLIGELPVFSSTVPLSAHLEPLVQENGDIILKQKSISIGLLELPNKKIMEYIGKYLPMPDWVTVNPEKEEIYVAVTEMDIRSNFEVGVEHIDLEANNLAFRIRIPYQTLGID</sequence>
<proteinExistence type="predicted"/>
<dbReference type="InterPro" id="IPR018672">
    <property type="entry name" value="DUF2140"/>
</dbReference>
<feature type="transmembrane region" description="Helical" evidence="1">
    <location>
        <begin position="21"/>
        <end position="40"/>
    </location>
</feature>
<protein>
    <submittedName>
        <fullName evidence="2">YpmS family protein</fullName>
    </submittedName>
</protein>
<evidence type="ECO:0000313" key="2">
    <source>
        <dbReference type="EMBL" id="MFD2629264.1"/>
    </source>
</evidence>
<accession>A0ABW5Q0V5</accession>
<dbReference type="RefSeq" id="WP_379562041.1">
    <property type="nucleotide sequence ID" value="NZ_JBHUMX010000035.1"/>
</dbReference>